<dbReference type="GO" id="GO:0016020">
    <property type="term" value="C:membrane"/>
    <property type="evidence" value="ECO:0007669"/>
    <property type="project" value="UniProtKB-SubCell"/>
</dbReference>
<dbReference type="SUPFAM" id="SSF81660">
    <property type="entry name" value="Metal cation-transporting ATPase, ATP-binding domain N"/>
    <property type="match status" value="1"/>
</dbReference>
<keyword evidence="7 8" id="KW-0472">Membrane</keyword>
<dbReference type="PRINTS" id="PR00119">
    <property type="entry name" value="CATATPASE"/>
</dbReference>
<dbReference type="InterPro" id="IPR018303">
    <property type="entry name" value="ATPase_P-typ_P_site"/>
</dbReference>
<dbReference type="Pfam" id="PF00122">
    <property type="entry name" value="E1-E2_ATPase"/>
    <property type="match status" value="1"/>
</dbReference>
<dbReference type="SFLD" id="SFLDG00002">
    <property type="entry name" value="C1.7:_P-type_atpase_like"/>
    <property type="match status" value="1"/>
</dbReference>
<dbReference type="Gene3D" id="3.40.1110.10">
    <property type="entry name" value="Calcium-transporting ATPase, cytoplasmic domain N"/>
    <property type="match status" value="1"/>
</dbReference>
<dbReference type="SFLD" id="SFLDF00027">
    <property type="entry name" value="p-type_atpase"/>
    <property type="match status" value="1"/>
</dbReference>
<dbReference type="InterPro" id="IPR006068">
    <property type="entry name" value="ATPase_P-typ_cation-transptr_C"/>
</dbReference>
<evidence type="ECO:0000313" key="11">
    <source>
        <dbReference type="Proteomes" id="UP000034108"/>
    </source>
</evidence>
<keyword evidence="6 8" id="KW-1133">Transmembrane helix</keyword>
<protein>
    <submittedName>
        <fullName evidence="10">Cation transporting P-type ATPase</fullName>
    </submittedName>
</protein>
<evidence type="ECO:0000259" key="9">
    <source>
        <dbReference type="SMART" id="SM00831"/>
    </source>
</evidence>
<evidence type="ECO:0000256" key="2">
    <source>
        <dbReference type="ARBA" id="ARBA00022692"/>
    </source>
</evidence>
<dbReference type="SUPFAM" id="SSF56784">
    <property type="entry name" value="HAD-like"/>
    <property type="match status" value="1"/>
</dbReference>
<dbReference type="FunFam" id="3.40.50.1000:FF:000083">
    <property type="entry name" value="Sodium/potassium-transporting ATPase subunit alpha"/>
    <property type="match status" value="1"/>
</dbReference>
<evidence type="ECO:0000256" key="6">
    <source>
        <dbReference type="ARBA" id="ARBA00022989"/>
    </source>
</evidence>
<dbReference type="SUPFAM" id="SSF81665">
    <property type="entry name" value="Calcium ATPase, transmembrane domain M"/>
    <property type="match status" value="1"/>
</dbReference>
<dbReference type="InterPro" id="IPR044492">
    <property type="entry name" value="P_typ_ATPase_HD_dom"/>
</dbReference>
<feature type="transmembrane region" description="Helical" evidence="8">
    <location>
        <begin position="76"/>
        <end position="92"/>
    </location>
</feature>
<keyword evidence="2 8" id="KW-0812">Transmembrane</keyword>
<organism evidence="10 11">
    <name type="scientific">Candidatus Magasanikbacteria bacterium GW2011_GWC2_41_17</name>
    <dbReference type="NCBI Taxonomy" id="1619048"/>
    <lineage>
        <taxon>Bacteria</taxon>
        <taxon>Candidatus Magasanikiibacteriota</taxon>
    </lineage>
</organism>
<evidence type="ECO:0000256" key="3">
    <source>
        <dbReference type="ARBA" id="ARBA00022741"/>
    </source>
</evidence>
<dbReference type="Proteomes" id="UP000034108">
    <property type="component" value="Unassembled WGS sequence"/>
</dbReference>
<dbReference type="SFLD" id="SFLDS00003">
    <property type="entry name" value="Haloacid_Dehalogenase"/>
    <property type="match status" value="1"/>
</dbReference>
<dbReference type="SMART" id="SM00831">
    <property type="entry name" value="Cation_ATPase_N"/>
    <property type="match status" value="1"/>
</dbReference>
<evidence type="ECO:0000256" key="7">
    <source>
        <dbReference type="ARBA" id="ARBA00023136"/>
    </source>
</evidence>
<dbReference type="AlphaFoldDB" id="A0A0G0YE90"/>
<comment type="caution">
    <text evidence="10">The sequence shown here is derived from an EMBL/GenBank/DDBJ whole genome shotgun (WGS) entry which is preliminary data.</text>
</comment>
<evidence type="ECO:0000256" key="8">
    <source>
        <dbReference type="SAM" id="Phobius"/>
    </source>
</evidence>
<evidence type="ECO:0000256" key="4">
    <source>
        <dbReference type="ARBA" id="ARBA00022840"/>
    </source>
</evidence>
<dbReference type="InterPro" id="IPR059000">
    <property type="entry name" value="ATPase_P-type_domA"/>
</dbReference>
<dbReference type="STRING" id="1619048.UU49_C0016G0003"/>
<dbReference type="Gene3D" id="2.70.150.10">
    <property type="entry name" value="Calcium-transporting ATPase, cytoplasmic transduction domain A"/>
    <property type="match status" value="1"/>
</dbReference>
<gene>
    <name evidence="10" type="ORF">UU49_C0016G0003</name>
</gene>
<dbReference type="SUPFAM" id="SSF81653">
    <property type="entry name" value="Calcium ATPase, transduction domain A"/>
    <property type="match status" value="1"/>
</dbReference>
<feature type="transmembrane region" description="Helical" evidence="8">
    <location>
        <begin position="776"/>
        <end position="797"/>
    </location>
</feature>
<dbReference type="InterPro" id="IPR023214">
    <property type="entry name" value="HAD_sf"/>
</dbReference>
<feature type="transmembrane region" description="Helical" evidence="8">
    <location>
        <begin position="744"/>
        <end position="764"/>
    </location>
</feature>
<feature type="transmembrane region" description="Helical" evidence="8">
    <location>
        <begin position="667"/>
        <end position="688"/>
    </location>
</feature>
<feature type="transmembrane region" description="Helical" evidence="8">
    <location>
        <begin position="278"/>
        <end position="294"/>
    </location>
</feature>
<dbReference type="PROSITE" id="PS00154">
    <property type="entry name" value="ATPASE_E1_E2"/>
    <property type="match status" value="1"/>
</dbReference>
<reference evidence="10 11" key="1">
    <citation type="journal article" date="2015" name="Nature">
        <title>rRNA introns, odd ribosomes, and small enigmatic genomes across a large radiation of phyla.</title>
        <authorList>
            <person name="Brown C.T."/>
            <person name="Hug L.A."/>
            <person name="Thomas B.C."/>
            <person name="Sharon I."/>
            <person name="Castelle C.J."/>
            <person name="Singh A."/>
            <person name="Wilkins M.J."/>
            <person name="Williams K.H."/>
            <person name="Banfield J.F."/>
        </authorList>
    </citation>
    <scope>NUCLEOTIDE SEQUENCE [LARGE SCALE GENOMIC DNA]</scope>
</reference>
<evidence type="ECO:0000256" key="5">
    <source>
        <dbReference type="ARBA" id="ARBA00022967"/>
    </source>
</evidence>
<feature type="transmembrane region" description="Helical" evidence="8">
    <location>
        <begin position="718"/>
        <end position="738"/>
    </location>
</feature>
<keyword evidence="5" id="KW-1278">Translocase</keyword>
<dbReference type="GO" id="GO:0005524">
    <property type="term" value="F:ATP binding"/>
    <property type="evidence" value="ECO:0007669"/>
    <property type="project" value="UniProtKB-KW"/>
</dbReference>
<comment type="subcellular location">
    <subcellularLocation>
        <location evidence="1">Membrane</location>
        <topology evidence="1">Multi-pass membrane protein</topology>
    </subcellularLocation>
</comment>
<dbReference type="InterPro" id="IPR036412">
    <property type="entry name" value="HAD-like_sf"/>
</dbReference>
<evidence type="ECO:0000256" key="1">
    <source>
        <dbReference type="ARBA" id="ARBA00004141"/>
    </source>
</evidence>
<dbReference type="InterPro" id="IPR008250">
    <property type="entry name" value="ATPase_P-typ_transduc_dom_A_sf"/>
</dbReference>
<feature type="domain" description="Cation-transporting P-type ATPase N-terminal" evidence="9">
    <location>
        <begin position="1"/>
        <end position="72"/>
    </location>
</feature>
<feature type="transmembrane region" description="Helical" evidence="8">
    <location>
        <begin position="641"/>
        <end position="661"/>
    </location>
</feature>
<dbReference type="PRINTS" id="PR00120">
    <property type="entry name" value="HATPASE"/>
</dbReference>
<keyword evidence="4" id="KW-0067">ATP-binding</keyword>
<dbReference type="InterPro" id="IPR023298">
    <property type="entry name" value="ATPase_P-typ_TM_dom_sf"/>
</dbReference>
<evidence type="ECO:0000313" key="10">
    <source>
        <dbReference type="EMBL" id="KKR98617.1"/>
    </source>
</evidence>
<dbReference type="NCBIfam" id="TIGR01494">
    <property type="entry name" value="ATPase_P-type"/>
    <property type="match status" value="3"/>
</dbReference>
<dbReference type="PANTHER" id="PTHR42861">
    <property type="entry name" value="CALCIUM-TRANSPORTING ATPASE"/>
    <property type="match status" value="1"/>
</dbReference>
<feature type="transmembrane region" description="Helical" evidence="8">
    <location>
        <begin position="237"/>
        <end position="258"/>
    </location>
</feature>
<dbReference type="InterPro" id="IPR023299">
    <property type="entry name" value="ATPase_P-typ_cyto_dom_N"/>
</dbReference>
<name>A0A0G0YE90_9BACT</name>
<dbReference type="FunFam" id="3.40.50.1000:FF:000001">
    <property type="entry name" value="Phospholipid-transporting ATPase IC"/>
    <property type="match status" value="1"/>
</dbReference>
<sequence>MSQELLTQILPTRHEYKGLSSAEAAARLQEFGPNRRKPTKKKNGWQRAWHIATEPMMLFLIAGAGVYFFVGQFLETAILLGSIIPIMLMEFFQEQRTDRTLEALDKIMETYCMVWRDGKTQKLEIKFLAPGDLVYLTAGDKIPADGILLKSPGLMIDESMLTGESLAVAKSEAPTAREKINREHQLWQGTVAVQGEGNMLILTTGEKTTYGHLETLVGRIKSEATPLQKKINQLVRYVAMAALLVAVSVGILLSFKYGLVAGLLGGITMAISLIPEEFPIVFSVFLIMGVWRLARQQTLVRDMAKVEMLGSATVICSDKTGTLTKGQMSLEQIYTRDHLYSVKEETRNDHFTHLIKSALLSLEQVAVDPMEVEVQRFAKTLKLDTAAIYEENTLIQDGTFSTQTKMVHHLWQEKSGACFQYTAGAPEAVLTHCVLSKEEKDKTENVLSKMTQKGWRVIAVAERPCAIGEKIATRDLQFIGLLAMSDPPREGVKEALAACQTAGIRVIMITGDNKLTAHTIAEQIGLKHHEEIITGDDLKNLSPAALKEIVLRHEIFARIEPEQKFMIVEALQSAGEIVAMTGDGVNDAPALKKAHLGIAMGQRGTEAARAAAGMVLLDDNFATIVTAVKEGRRIFDNLRQAFIFLVSFHLPIVGLAIFPLFFGQPLIFFPIHIIFLEFIADPAAVLGFDREKARHGLMNELPRPANEPLINRKHIKQILLRGVSILVISFGLYYWAAIYGNNIVLGRTLAFSSLVISQVLVILLTREWRQVKSNPLLLGISGLTVAALATILFIPALREIFYFGLG</sequence>
<keyword evidence="3" id="KW-0547">Nucleotide-binding</keyword>
<dbReference type="GO" id="GO:0016887">
    <property type="term" value="F:ATP hydrolysis activity"/>
    <property type="evidence" value="ECO:0007669"/>
    <property type="project" value="InterPro"/>
</dbReference>
<dbReference type="Pfam" id="PF00690">
    <property type="entry name" value="Cation_ATPase_N"/>
    <property type="match status" value="1"/>
</dbReference>
<dbReference type="InterPro" id="IPR001757">
    <property type="entry name" value="P_typ_ATPase"/>
</dbReference>
<dbReference type="Gene3D" id="3.40.50.1000">
    <property type="entry name" value="HAD superfamily/HAD-like"/>
    <property type="match status" value="1"/>
</dbReference>
<dbReference type="Gene3D" id="1.20.1110.10">
    <property type="entry name" value="Calcium-transporting ATPase, transmembrane domain"/>
    <property type="match status" value="2"/>
</dbReference>
<dbReference type="InterPro" id="IPR004014">
    <property type="entry name" value="ATPase_P-typ_cation-transptr_N"/>
</dbReference>
<proteinExistence type="predicted"/>
<accession>A0A0G0YE90</accession>
<dbReference type="Pfam" id="PF00702">
    <property type="entry name" value="Hydrolase"/>
    <property type="match status" value="1"/>
</dbReference>
<dbReference type="Pfam" id="PF00689">
    <property type="entry name" value="Cation_ATPase_C"/>
    <property type="match status" value="1"/>
</dbReference>
<dbReference type="EMBL" id="LCAV01000016">
    <property type="protein sequence ID" value="KKR98617.1"/>
    <property type="molecule type" value="Genomic_DNA"/>
</dbReference>